<evidence type="ECO:0000313" key="5">
    <source>
        <dbReference type="EMBL" id="VAW81020.1"/>
    </source>
</evidence>
<comment type="similarity">
    <text evidence="1">Belongs to the phosphate acetyltransferase and butyryltransferase family.</text>
</comment>
<dbReference type="NCBIfam" id="NF006045">
    <property type="entry name" value="PRK08190.1"/>
    <property type="match status" value="1"/>
</dbReference>
<keyword evidence="2 5" id="KW-0808">Transferase</keyword>
<feature type="domain" description="Phosphate acetyl/butaryl transferase" evidence="4">
    <location>
        <begin position="86"/>
        <end position="288"/>
    </location>
</feature>
<dbReference type="Pfam" id="PF01515">
    <property type="entry name" value="PTA_PTB"/>
    <property type="match status" value="1"/>
</dbReference>
<evidence type="ECO:0000256" key="1">
    <source>
        <dbReference type="ARBA" id="ARBA00005656"/>
    </source>
</evidence>
<dbReference type="SUPFAM" id="SSF53659">
    <property type="entry name" value="Isocitrate/Isopropylmalate dehydrogenase-like"/>
    <property type="match status" value="1"/>
</dbReference>
<dbReference type="EC" id="2.3.1.8" evidence="5"/>
<dbReference type="InterPro" id="IPR050500">
    <property type="entry name" value="Phos_Acetyltrans/Butyryltrans"/>
</dbReference>
<accession>A0A3B0YWK7</accession>
<keyword evidence="3 5" id="KW-0012">Acyltransferase</keyword>
<dbReference type="GO" id="GO:0008959">
    <property type="term" value="F:phosphate acetyltransferase activity"/>
    <property type="evidence" value="ECO:0007669"/>
    <property type="project" value="UniProtKB-EC"/>
</dbReference>
<proteinExistence type="inferred from homology"/>
<dbReference type="AlphaFoldDB" id="A0A3B0YWK7"/>
<evidence type="ECO:0000256" key="3">
    <source>
        <dbReference type="ARBA" id="ARBA00023315"/>
    </source>
</evidence>
<dbReference type="PIRSF" id="PIRSF000428">
    <property type="entry name" value="P_Ac_trans"/>
    <property type="match status" value="1"/>
</dbReference>
<dbReference type="EMBL" id="UOFM01000379">
    <property type="protein sequence ID" value="VAW81020.1"/>
    <property type="molecule type" value="Genomic_DNA"/>
</dbReference>
<dbReference type="PANTHER" id="PTHR43356:SF2">
    <property type="entry name" value="PHOSPHATE ACETYLTRANSFERASE"/>
    <property type="match status" value="1"/>
</dbReference>
<dbReference type="InterPro" id="IPR002505">
    <property type="entry name" value="PTA_PTB"/>
</dbReference>
<gene>
    <name evidence="5" type="ORF">MNBD_GAMMA14-19</name>
</gene>
<dbReference type="InterPro" id="IPR012147">
    <property type="entry name" value="P_Ac_Bu_trans"/>
</dbReference>
<dbReference type="PANTHER" id="PTHR43356">
    <property type="entry name" value="PHOSPHATE ACETYLTRANSFERASE"/>
    <property type="match status" value="1"/>
</dbReference>
<reference evidence="5" key="1">
    <citation type="submission" date="2018-06" db="EMBL/GenBank/DDBJ databases">
        <authorList>
            <person name="Zhirakovskaya E."/>
        </authorList>
    </citation>
    <scope>NUCLEOTIDE SEQUENCE</scope>
</reference>
<organism evidence="5">
    <name type="scientific">hydrothermal vent metagenome</name>
    <dbReference type="NCBI Taxonomy" id="652676"/>
    <lineage>
        <taxon>unclassified sequences</taxon>
        <taxon>metagenomes</taxon>
        <taxon>ecological metagenomes</taxon>
    </lineage>
</organism>
<evidence type="ECO:0000256" key="2">
    <source>
        <dbReference type="ARBA" id="ARBA00022679"/>
    </source>
</evidence>
<name>A0A3B0YWK7_9ZZZZ</name>
<sequence>MPRENAHNDYPHLQAYLDRARQYAAIPVAVVDAEESHVLQGIMEACEAGLVEPVLIGNIDRIRELSDSLGCTVNKHRLVEARNEDEAARLGVELVQQGEAAALAKGWIHTDALMHPVLEHLRHGKRVSHVFVAEMPRYPKPLFITDAAINIAPDLAIKADILQNAIDLARLLGVDTPKAAALSAVEVVKPGIASTLDAACLSKMAERGQIRHAIVDGPLAFDNAISAQAAQIKQINSPVAGDVDILLAPDLNAANILAKDLEYLAGATMAGIVIGAKVPIMLPSRSDPPVARLVSAALAVIMHYQGNPVGDE</sequence>
<protein>
    <submittedName>
        <fullName evidence="5">Phosphate acetyltransferase</fullName>
        <ecNumber evidence="5">2.3.1.8</ecNumber>
    </submittedName>
</protein>
<evidence type="ECO:0000259" key="4">
    <source>
        <dbReference type="Pfam" id="PF01515"/>
    </source>
</evidence>
<dbReference type="Gene3D" id="3.40.718.10">
    <property type="entry name" value="Isopropylmalate Dehydrogenase"/>
    <property type="match status" value="1"/>
</dbReference>